<evidence type="ECO:0000313" key="6">
    <source>
        <dbReference type="Proteomes" id="UP000193067"/>
    </source>
</evidence>
<dbReference type="GO" id="GO:0005634">
    <property type="term" value="C:nucleus"/>
    <property type="evidence" value="ECO:0007669"/>
    <property type="project" value="UniProtKB-SubCell"/>
</dbReference>
<keyword evidence="2" id="KW-0539">Nucleus</keyword>
<dbReference type="OrthoDB" id="5954824at2759"/>
<dbReference type="Pfam" id="PF00250">
    <property type="entry name" value="Forkhead"/>
    <property type="match status" value="1"/>
</dbReference>
<reference evidence="5 6" key="1">
    <citation type="journal article" date="2015" name="Biotechnol. Biofuels">
        <title>Enhanced degradation of softwood versus hardwood by the white-rot fungus Pycnoporus coccineus.</title>
        <authorList>
            <person name="Couturier M."/>
            <person name="Navarro D."/>
            <person name="Chevret D."/>
            <person name="Henrissat B."/>
            <person name="Piumi F."/>
            <person name="Ruiz-Duenas F.J."/>
            <person name="Martinez A.T."/>
            <person name="Grigoriev I.V."/>
            <person name="Riley R."/>
            <person name="Lipzen A."/>
            <person name="Berrin J.G."/>
            <person name="Master E.R."/>
            <person name="Rosso M.N."/>
        </authorList>
    </citation>
    <scope>NUCLEOTIDE SEQUENCE [LARGE SCALE GENOMIC DNA]</scope>
    <source>
        <strain evidence="5 6">BRFM310</strain>
    </source>
</reference>
<dbReference type="PROSITE" id="PS50039">
    <property type="entry name" value="FORK_HEAD_3"/>
    <property type="match status" value="1"/>
</dbReference>
<evidence type="ECO:0000256" key="2">
    <source>
        <dbReference type="PROSITE-ProRule" id="PRU00089"/>
    </source>
</evidence>
<feature type="DNA-binding region" description="Fork-head" evidence="2">
    <location>
        <begin position="203"/>
        <end position="250"/>
    </location>
</feature>
<feature type="domain" description="Fork-head" evidence="4">
    <location>
        <begin position="203"/>
        <end position="250"/>
    </location>
</feature>
<keyword evidence="1 2" id="KW-0238">DNA-binding</keyword>
<protein>
    <recommendedName>
        <fullName evidence="4">Fork-head domain-containing protein</fullName>
    </recommendedName>
</protein>
<evidence type="ECO:0000256" key="3">
    <source>
        <dbReference type="SAM" id="MobiDB-lite"/>
    </source>
</evidence>
<dbReference type="AlphaFoldDB" id="A0A1Y2J115"/>
<organism evidence="5 6">
    <name type="scientific">Trametes coccinea (strain BRFM310)</name>
    <name type="common">Pycnoporus coccineus</name>
    <dbReference type="NCBI Taxonomy" id="1353009"/>
    <lineage>
        <taxon>Eukaryota</taxon>
        <taxon>Fungi</taxon>
        <taxon>Dikarya</taxon>
        <taxon>Basidiomycota</taxon>
        <taxon>Agaricomycotina</taxon>
        <taxon>Agaricomycetes</taxon>
        <taxon>Polyporales</taxon>
        <taxon>Polyporaceae</taxon>
        <taxon>Trametes</taxon>
    </lineage>
</organism>
<comment type="subcellular location">
    <subcellularLocation>
        <location evidence="2">Nucleus</location>
    </subcellularLocation>
</comment>
<dbReference type="EMBL" id="KZ084090">
    <property type="protein sequence ID" value="OSD06494.1"/>
    <property type="molecule type" value="Genomic_DNA"/>
</dbReference>
<dbReference type="InterPro" id="IPR036388">
    <property type="entry name" value="WH-like_DNA-bd_sf"/>
</dbReference>
<evidence type="ECO:0000313" key="5">
    <source>
        <dbReference type="EMBL" id="OSD06494.1"/>
    </source>
</evidence>
<gene>
    <name evidence="5" type="ORF">PYCCODRAFT_939455</name>
</gene>
<feature type="region of interest" description="Disordered" evidence="3">
    <location>
        <begin position="385"/>
        <end position="415"/>
    </location>
</feature>
<dbReference type="STRING" id="1353009.A0A1Y2J115"/>
<keyword evidence="6" id="KW-1185">Reference proteome</keyword>
<evidence type="ECO:0000259" key="4">
    <source>
        <dbReference type="PROSITE" id="PS50039"/>
    </source>
</evidence>
<dbReference type="InterPro" id="IPR036390">
    <property type="entry name" value="WH_DNA-bd_sf"/>
</dbReference>
<dbReference type="GO" id="GO:0043565">
    <property type="term" value="F:sequence-specific DNA binding"/>
    <property type="evidence" value="ECO:0007669"/>
    <property type="project" value="InterPro"/>
</dbReference>
<name>A0A1Y2J115_TRAC3</name>
<dbReference type="SMART" id="SM00339">
    <property type="entry name" value="FH"/>
    <property type="match status" value="1"/>
</dbReference>
<proteinExistence type="predicted"/>
<evidence type="ECO:0000256" key="1">
    <source>
        <dbReference type="ARBA" id="ARBA00023125"/>
    </source>
</evidence>
<dbReference type="SUPFAM" id="SSF46785">
    <property type="entry name" value="Winged helix' DNA-binding domain"/>
    <property type="match status" value="1"/>
</dbReference>
<dbReference type="GO" id="GO:0003700">
    <property type="term" value="F:DNA-binding transcription factor activity"/>
    <property type="evidence" value="ECO:0007669"/>
    <property type="project" value="InterPro"/>
</dbReference>
<sequence length="448" mass="49361">MSGSSVGSVSTGVVGYMQPARGPVYHGHDVFAPQQRVGPPPGFNPEYYPAYDEHRRRVGMEHARFGTDPRQPEYAYYRPRTHTYPPVGVHGMAPGMASPEQVQSSNFSSPETQMFPMRPDGFQYDRGARGDLVIPGQTRIHLPPPNASREVDISFTPEAPTVLRSGDDAVYQTSDDEIRRYLGLGPGEPLSLDALADPPPGQRPGQSIPILSQLAILGSPNKRLTLQEIYVALEHRFEWFRNNRHDKSWQVCAQSLVTGEYQLSTTSRRRTPSATTYLSTNVSAACRSRSPSRARVATGSSTILRALAPSVPASASRVARATGRRRRDPMTVARRKVTPTLSTPMRLRRRLLSMPTISQSTPSFRLRATRLDRAALAPLLLPPLAASSAGETPPIPRTHRPVSTDARTARAPRPDKAIRLVPVNRLTATAVSRHSEDPRWAPLAMERP</sequence>
<dbReference type="Proteomes" id="UP000193067">
    <property type="component" value="Unassembled WGS sequence"/>
</dbReference>
<dbReference type="InterPro" id="IPR001766">
    <property type="entry name" value="Fork_head_dom"/>
</dbReference>
<dbReference type="Gene3D" id="1.10.10.10">
    <property type="entry name" value="Winged helix-like DNA-binding domain superfamily/Winged helix DNA-binding domain"/>
    <property type="match status" value="1"/>
</dbReference>
<accession>A0A1Y2J115</accession>